<dbReference type="EMBL" id="NRJH01000045">
    <property type="protein sequence ID" value="RIY32191.1"/>
    <property type="molecule type" value="Genomic_DNA"/>
</dbReference>
<dbReference type="InterPro" id="IPR036510">
    <property type="entry name" value="Ribosomal_bS20_sf"/>
</dbReference>
<keyword evidence="11" id="KW-1185">Reference proteome</keyword>
<evidence type="ECO:0000313" key="10">
    <source>
        <dbReference type="EMBL" id="RIY32191.1"/>
    </source>
</evidence>
<dbReference type="SUPFAM" id="SSF46992">
    <property type="entry name" value="Ribosomal protein S20"/>
    <property type="match status" value="1"/>
</dbReference>
<dbReference type="Proteomes" id="UP000266258">
    <property type="component" value="Unassembled WGS sequence"/>
</dbReference>
<evidence type="ECO:0000256" key="1">
    <source>
        <dbReference type="ARBA" id="ARBA00003134"/>
    </source>
</evidence>
<evidence type="ECO:0000256" key="7">
    <source>
        <dbReference type="ARBA" id="ARBA00035136"/>
    </source>
</evidence>
<evidence type="ECO:0000256" key="4">
    <source>
        <dbReference type="ARBA" id="ARBA00022884"/>
    </source>
</evidence>
<evidence type="ECO:0000313" key="11">
    <source>
        <dbReference type="Proteomes" id="UP000266258"/>
    </source>
</evidence>
<evidence type="ECO:0000256" key="9">
    <source>
        <dbReference type="SAM" id="MobiDB-lite"/>
    </source>
</evidence>
<dbReference type="InterPro" id="IPR002583">
    <property type="entry name" value="Ribosomal_bS20"/>
</dbReference>
<dbReference type="OrthoDB" id="9807974at2"/>
<dbReference type="Pfam" id="PF01649">
    <property type="entry name" value="Ribosomal_S20p"/>
    <property type="match status" value="1"/>
</dbReference>
<comment type="caution">
    <text evidence="10">The sequence shown here is derived from an EMBL/GenBank/DDBJ whole genome shotgun (WGS) entry which is preliminary data.</text>
</comment>
<dbReference type="HAMAP" id="MF_00500">
    <property type="entry name" value="Ribosomal_bS20"/>
    <property type="match status" value="1"/>
</dbReference>
<comment type="similarity">
    <text evidence="2 8">Belongs to the bacterial ribosomal protein bS20 family.</text>
</comment>
<dbReference type="GO" id="GO:0015935">
    <property type="term" value="C:small ribosomal subunit"/>
    <property type="evidence" value="ECO:0007669"/>
    <property type="project" value="TreeGrafter"/>
</dbReference>
<dbReference type="GO" id="GO:0006412">
    <property type="term" value="P:translation"/>
    <property type="evidence" value="ECO:0007669"/>
    <property type="project" value="UniProtKB-UniRule"/>
</dbReference>
<name>A0A3A1Y416_9GAMM</name>
<proteinExistence type="inferred from homology"/>
<dbReference type="GO" id="GO:0070181">
    <property type="term" value="F:small ribosomal subunit rRNA binding"/>
    <property type="evidence" value="ECO:0007669"/>
    <property type="project" value="TreeGrafter"/>
</dbReference>
<keyword evidence="6 8" id="KW-0687">Ribonucleoprotein</keyword>
<evidence type="ECO:0000256" key="6">
    <source>
        <dbReference type="ARBA" id="ARBA00023274"/>
    </source>
</evidence>
<dbReference type="RefSeq" id="WP_119497249.1">
    <property type="nucleotide sequence ID" value="NZ_NRJH01000045.1"/>
</dbReference>
<gene>
    <name evidence="8" type="primary">rpsT</name>
    <name evidence="10" type="ORF">CJP74_05340</name>
</gene>
<evidence type="ECO:0000256" key="2">
    <source>
        <dbReference type="ARBA" id="ARBA00007634"/>
    </source>
</evidence>
<keyword evidence="3 8" id="KW-0699">rRNA-binding</keyword>
<dbReference type="PANTHER" id="PTHR33398:SF1">
    <property type="entry name" value="SMALL RIBOSOMAL SUBUNIT PROTEIN BS20C"/>
    <property type="match status" value="1"/>
</dbReference>
<evidence type="ECO:0000256" key="8">
    <source>
        <dbReference type="HAMAP-Rule" id="MF_00500"/>
    </source>
</evidence>
<protein>
    <recommendedName>
        <fullName evidence="7 8">Small ribosomal subunit protein bS20</fullName>
    </recommendedName>
</protein>
<keyword evidence="5 8" id="KW-0689">Ribosomal protein</keyword>
<accession>A0A3A1Y416</accession>
<dbReference type="Gene3D" id="1.20.58.110">
    <property type="entry name" value="Ribosomal protein S20"/>
    <property type="match status" value="1"/>
</dbReference>
<evidence type="ECO:0000256" key="5">
    <source>
        <dbReference type="ARBA" id="ARBA00022980"/>
    </source>
</evidence>
<dbReference type="GO" id="GO:0005829">
    <property type="term" value="C:cytosol"/>
    <property type="evidence" value="ECO:0007669"/>
    <property type="project" value="TreeGrafter"/>
</dbReference>
<comment type="function">
    <text evidence="1 8">Binds directly to 16S ribosomal RNA.</text>
</comment>
<dbReference type="GO" id="GO:0003735">
    <property type="term" value="F:structural constituent of ribosome"/>
    <property type="evidence" value="ECO:0007669"/>
    <property type="project" value="InterPro"/>
</dbReference>
<dbReference type="PANTHER" id="PTHR33398">
    <property type="entry name" value="30S RIBOSOMAL PROTEIN S20"/>
    <property type="match status" value="1"/>
</dbReference>
<feature type="region of interest" description="Disordered" evidence="9">
    <location>
        <begin position="1"/>
        <end position="26"/>
    </location>
</feature>
<dbReference type="AlphaFoldDB" id="A0A3A1Y416"/>
<evidence type="ECO:0000256" key="3">
    <source>
        <dbReference type="ARBA" id="ARBA00022730"/>
    </source>
</evidence>
<keyword evidence="4 8" id="KW-0694">RNA-binding</keyword>
<dbReference type="FunFam" id="1.20.58.110:FF:000001">
    <property type="entry name" value="30S ribosomal protein S20"/>
    <property type="match status" value="1"/>
</dbReference>
<organism evidence="10 11">
    <name type="scientific">Psittacicella melopsittaci</name>
    <dbReference type="NCBI Taxonomy" id="2028576"/>
    <lineage>
        <taxon>Bacteria</taxon>
        <taxon>Pseudomonadati</taxon>
        <taxon>Pseudomonadota</taxon>
        <taxon>Gammaproteobacteria</taxon>
        <taxon>Pasteurellales</taxon>
        <taxon>Psittacicellaceae</taxon>
        <taxon>Psittacicella</taxon>
    </lineage>
</organism>
<reference evidence="10 11" key="1">
    <citation type="submission" date="2017-08" db="EMBL/GenBank/DDBJ databases">
        <title>Reclassification of Bisgaard taxon 37 and 44.</title>
        <authorList>
            <person name="Christensen H."/>
        </authorList>
    </citation>
    <scope>NUCLEOTIDE SEQUENCE [LARGE SCALE GENOMIC DNA]</scope>
    <source>
        <strain evidence="10 11">B96_4</strain>
    </source>
</reference>
<sequence>MANIKSAKKRVITSEKRRKHNQSLRSMMRTHIKKVYALVEAKDVDGAKAAFVEMQKVVDRMASKNLIHANKAANHKSKLVARIRATEAALAEEAK</sequence>
<dbReference type="NCBIfam" id="TIGR00029">
    <property type="entry name" value="S20"/>
    <property type="match status" value="1"/>
</dbReference>